<dbReference type="Pfam" id="PF07479">
    <property type="entry name" value="NAD_Gly3P_dh_C"/>
    <property type="match status" value="1"/>
</dbReference>
<dbReference type="GO" id="GO:0042803">
    <property type="term" value="F:protein homodimerization activity"/>
    <property type="evidence" value="ECO:0007669"/>
    <property type="project" value="InterPro"/>
</dbReference>
<dbReference type="GO" id="GO:0005975">
    <property type="term" value="P:carbohydrate metabolic process"/>
    <property type="evidence" value="ECO:0007669"/>
    <property type="project" value="InterPro"/>
</dbReference>
<evidence type="ECO:0000256" key="2">
    <source>
        <dbReference type="ARBA" id="ARBA00023002"/>
    </source>
</evidence>
<dbReference type="FunCoup" id="A0A2R5GA10">
    <property type="interactions" value="60"/>
</dbReference>
<organism evidence="13 14">
    <name type="scientific">Hondaea fermentalgiana</name>
    <dbReference type="NCBI Taxonomy" id="2315210"/>
    <lineage>
        <taxon>Eukaryota</taxon>
        <taxon>Sar</taxon>
        <taxon>Stramenopiles</taxon>
        <taxon>Bigyra</taxon>
        <taxon>Labyrinthulomycetes</taxon>
        <taxon>Thraustochytrida</taxon>
        <taxon>Thraustochytriidae</taxon>
        <taxon>Hondaea</taxon>
    </lineage>
</organism>
<feature type="binding site" evidence="7">
    <location>
        <position position="322"/>
    </location>
    <ligand>
        <name>NAD(+)</name>
        <dbReference type="ChEBI" id="CHEBI:57540"/>
    </ligand>
</feature>
<feature type="binding site" evidence="7">
    <location>
        <position position="324"/>
    </location>
    <ligand>
        <name>NAD(+)</name>
        <dbReference type="ChEBI" id="CHEBI:57540"/>
    </ligand>
</feature>
<dbReference type="PANTHER" id="PTHR11728:SF8">
    <property type="entry name" value="GLYCEROL-3-PHOSPHATE DEHYDROGENASE [NAD(+)]-RELATED"/>
    <property type="match status" value="1"/>
</dbReference>
<dbReference type="InterPro" id="IPR006168">
    <property type="entry name" value="G3P_DH_NAD-dep"/>
</dbReference>
<evidence type="ECO:0000256" key="6">
    <source>
        <dbReference type="PIRSR" id="PIRSR000114-2"/>
    </source>
</evidence>
<accession>A0A2R5GA10</accession>
<comment type="similarity">
    <text evidence="1 8">Belongs to the NAD-dependent glycerol-3-phosphate dehydrogenase family.</text>
</comment>
<feature type="compositionally biased region" description="Basic and acidic residues" evidence="10">
    <location>
        <begin position="14"/>
        <end position="27"/>
    </location>
</feature>
<feature type="region of interest" description="Disordered" evidence="10">
    <location>
        <begin position="1"/>
        <end position="29"/>
    </location>
</feature>
<evidence type="ECO:0000256" key="10">
    <source>
        <dbReference type="SAM" id="MobiDB-lite"/>
    </source>
</evidence>
<comment type="catalytic activity">
    <reaction evidence="4 9">
        <text>sn-glycerol 3-phosphate + NAD(+) = dihydroxyacetone phosphate + NADH + H(+)</text>
        <dbReference type="Rhea" id="RHEA:11092"/>
        <dbReference type="ChEBI" id="CHEBI:15378"/>
        <dbReference type="ChEBI" id="CHEBI:57540"/>
        <dbReference type="ChEBI" id="CHEBI:57597"/>
        <dbReference type="ChEBI" id="CHEBI:57642"/>
        <dbReference type="ChEBI" id="CHEBI:57945"/>
        <dbReference type="EC" id="1.1.1.8"/>
    </reaction>
</comment>
<dbReference type="PROSITE" id="PS00957">
    <property type="entry name" value="NAD_G3PDH"/>
    <property type="match status" value="1"/>
</dbReference>
<dbReference type="InterPro" id="IPR006109">
    <property type="entry name" value="G3P_DH_NAD-dep_C"/>
</dbReference>
<dbReference type="PANTHER" id="PTHR11728">
    <property type="entry name" value="GLYCEROL-3-PHOSPHATE DEHYDROGENASE"/>
    <property type="match status" value="1"/>
</dbReference>
<dbReference type="InParanoid" id="A0A2R5GA10"/>
<dbReference type="InterPro" id="IPR013328">
    <property type="entry name" value="6PGD_dom2"/>
</dbReference>
<dbReference type="Pfam" id="PF01210">
    <property type="entry name" value="NAD_Gly3P_dh_N"/>
    <property type="match status" value="1"/>
</dbReference>
<dbReference type="FunFam" id="3.40.50.720:FF:000365">
    <property type="entry name" value="Glycerol-3-phosphate dehydrogenase [NAD(+)]"/>
    <property type="match status" value="1"/>
</dbReference>
<reference evidence="13 14" key="1">
    <citation type="submission" date="2017-12" db="EMBL/GenBank/DDBJ databases">
        <title>Sequencing, de novo assembly and annotation of complete genome of a new Thraustochytrid species, strain FCC1311.</title>
        <authorList>
            <person name="Sedici K."/>
            <person name="Godart F."/>
            <person name="Aiese Cigliano R."/>
            <person name="Sanseverino W."/>
            <person name="Barakat M."/>
            <person name="Ortet P."/>
            <person name="Marechal E."/>
            <person name="Cagnac O."/>
            <person name="Amato A."/>
        </authorList>
    </citation>
    <scope>NUCLEOTIDE SEQUENCE [LARGE SCALE GENOMIC DNA]</scope>
</reference>
<evidence type="ECO:0000256" key="7">
    <source>
        <dbReference type="PIRSR" id="PIRSR000114-3"/>
    </source>
</evidence>
<evidence type="ECO:0000256" key="4">
    <source>
        <dbReference type="ARBA" id="ARBA00048683"/>
    </source>
</evidence>
<feature type="binding site" evidence="6">
    <location>
        <position position="148"/>
    </location>
    <ligand>
        <name>substrate</name>
    </ligand>
</feature>
<dbReference type="OrthoDB" id="10263760at2759"/>
<dbReference type="InterPro" id="IPR008927">
    <property type="entry name" value="6-PGluconate_DH-like_C_sf"/>
</dbReference>
<proteinExistence type="inferred from homology"/>
<dbReference type="GO" id="GO:0141152">
    <property type="term" value="F:glycerol-3-phosphate dehydrogenase (NAD+) activity"/>
    <property type="evidence" value="ECO:0007669"/>
    <property type="project" value="UniProtKB-UniRule"/>
</dbReference>
<dbReference type="GO" id="GO:0005829">
    <property type="term" value="C:cytosol"/>
    <property type="evidence" value="ECO:0007669"/>
    <property type="project" value="TreeGrafter"/>
</dbReference>
<feature type="active site" description="Proton acceptor" evidence="5">
    <location>
        <position position="231"/>
    </location>
</feature>
<dbReference type="GO" id="GO:0046168">
    <property type="term" value="P:glycerol-3-phosphate catabolic process"/>
    <property type="evidence" value="ECO:0007669"/>
    <property type="project" value="UniProtKB-UniRule"/>
</dbReference>
<sequence length="391" mass="42248">MLQRLQQMTLGLGAREEAERQEHDKMPKPPLKVSIIGSGNWGCTAGILVAENCAEKPKLFKEEVLMWVHEEEVEGRKLTEIMNTDHENVKYLPGVKLPKNIVAESDLATACKGADVLIFVVPHQFLEGLLPTIKENMAKNAIAISLIKGIDFDESGIVLVSDVIRKGLGIEVSALMGANVASEIADGDFAEATIGGPAGHARVLQEVFHRPKFHVTTVRDSDAVELCGALKNIVALGAGFCDGLGYGNNAKAAIIRIGLLEIGRFIELRSGEFPTEILLQSCGAADLITTCYGGRNRKCAEAFVAGSKNWEEIEADLLGGQKLQGTLTCAEVFKVLAAEFPKGNADDHFPLFCNIHRIAFEGAKPETIFDGLSKSEKMLEEPGVPLARSML</sequence>
<gene>
    <name evidence="13" type="ORF">FCC1311_027892</name>
</gene>
<evidence type="ECO:0000256" key="9">
    <source>
        <dbReference type="RuleBase" id="RU361243"/>
    </source>
</evidence>
<evidence type="ECO:0000256" key="8">
    <source>
        <dbReference type="RuleBase" id="RU000437"/>
    </source>
</evidence>
<evidence type="ECO:0000313" key="13">
    <source>
        <dbReference type="EMBL" id="GBG26568.1"/>
    </source>
</evidence>
<dbReference type="AlphaFoldDB" id="A0A2R5GA10"/>
<evidence type="ECO:0000256" key="1">
    <source>
        <dbReference type="ARBA" id="ARBA00011009"/>
    </source>
</evidence>
<evidence type="ECO:0000259" key="12">
    <source>
        <dbReference type="Pfam" id="PF07479"/>
    </source>
</evidence>
<dbReference type="GO" id="GO:0051287">
    <property type="term" value="F:NAD binding"/>
    <property type="evidence" value="ECO:0007669"/>
    <property type="project" value="UniProtKB-UniRule"/>
</dbReference>
<evidence type="ECO:0000259" key="11">
    <source>
        <dbReference type="Pfam" id="PF01210"/>
    </source>
</evidence>
<feature type="binding site" evidence="6">
    <location>
        <begin position="295"/>
        <end position="296"/>
    </location>
    <ligand>
        <name>substrate</name>
    </ligand>
</feature>
<dbReference type="InterPro" id="IPR011128">
    <property type="entry name" value="G3P_DH_NAD-dep_N"/>
</dbReference>
<evidence type="ECO:0000256" key="5">
    <source>
        <dbReference type="PIRSR" id="PIRSR000114-1"/>
    </source>
</evidence>
<dbReference type="PIRSF" id="PIRSF000114">
    <property type="entry name" value="Glycerol-3-P_dh"/>
    <property type="match status" value="1"/>
</dbReference>
<feature type="domain" description="Glycerol-3-phosphate dehydrogenase NAD-dependent N-terminal" evidence="11">
    <location>
        <begin position="32"/>
        <end position="195"/>
    </location>
</feature>
<feature type="binding site" evidence="7">
    <location>
        <position position="181"/>
    </location>
    <ligand>
        <name>NAD(+)</name>
        <dbReference type="ChEBI" id="CHEBI:57540"/>
    </ligand>
</feature>
<dbReference type="NCBIfam" id="TIGR03376">
    <property type="entry name" value="glycerol3P_DH"/>
    <property type="match status" value="1"/>
</dbReference>
<dbReference type="InterPro" id="IPR036291">
    <property type="entry name" value="NAD(P)-bd_dom_sf"/>
</dbReference>
<dbReference type="InterPro" id="IPR017751">
    <property type="entry name" value="G3P_DH_NAD-dep_euk"/>
</dbReference>
<feature type="binding site" evidence="7">
    <location>
        <position position="125"/>
    </location>
    <ligand>
        <name>NAD(+)</name>
        <dbReference type="ChEBI" id="CHEBI:57540"/>
    </ligand>
</feature>
<feature type="domain" description="Glycerol-3-phosphate dehydrogenase NAD-dependent C-terminal" evidence="12">
    <location>
        <begin position="220"/>
        <end position="369"/>
    </location>
</feature>
<evidence type="ECO:0000313" key="14">
    <source>
        <dbReference type="Proteomes" id="UP000241890"/>
    </source>
</evidence>
<keyword evidence="14" id="KW-1185">Reference proteome</keyword>
<dbReference type="Gene3D" id="3.40.50.720">
    <property type="entry name" value="NAD(P)-binding Rossmann-like Domain"/>
    <property type="match status" value="1"/>
</dbReference>
<feature type="binding site" evidence="7">
    <location>
        <begin position="37"/>
        <end position="42"/>
    </location>
    <ligand>
        <name>NAD(+)</name>
        <dbReference type="ChEBI" id="CHEBI:57540"/>
    </ligand>
</feature>
<name>A0A2R5GA10_9STRA</name>
<keyword evidence="3 7" id="KW-0520">NAD</keyword>
<feature type="binding site" evidence="7">
    <location>
        <position position="295"/>
    </location>
    <ligand>
        <name>NAD(+)</name>
        <dbReference type="ChEBI" id="CHEBI:57540"/>
    </ligand>
</feature>
<protein>
    <recommendedName>
        <fullName evidence="9">Glycerol-3-phosphate dehydrogenase [NAD(+)]</fullName>
        <ecNumber evidence="9">1.1.1.8</ecNumber>
    </recommendedName>
</protein>
<dbReference type="SUPFAM" id="SSF51735">
    <property type="entry name" value="NAD(P)-binding Rossmann-fold domains"/>
    <property type="match status" value="1"/>
</dbReference>
<comment type="caution">
    <text evidence="13">The sequence shown here is derived from an EMBL/GenBank/DDBJ whole genome shotgun (WGS) entry which is preliminary data.</text>
</comment>
<dbReference type="Proteomes" id="UP000241890">
    <property type="component" value="Unassembled WGS sequence"/>
</dbReference>
<keyword evidence="2 8" id="KW-0560">Oxidoreductase</keyword>
<dbReference type="Gene3D" id="1.10.1040.10">
    <property type="entry name" value="N-(1-d-carboxylethyl)-l-norvaline Dehydrogenase, domain 2"/>
    <property type="match status" value="1"/>
</dbReference>
<dbReference type="FunFam" id="1.10.1040.10:FF:000004">
    <property type="entry name" value="Glycerol-3-phosphate dehydrogenase [NAD(+)]"/>
    <property type="match status" value="1"/>
</dbReference>
<evidence type="ECO:0000256" key="3">
    <source>
        <dbReference type="ARBA" id="ARBA00023027"/>
    </source>
</evidence>
<dbReference type="PRINTS" id="PR00077">
    <property type="entry name" value="GPDHDRGNASE"/>
</dbReference>
<dbReference type="EMBL" id="BEYU01000021">
    <property type="protein sequence ID" value="GBG26568.1"/>
    <property type="molecule type" value="Genomic_DNA"/>
</dbReference>
<dbReference type="EC" id="1.1.1.8" evidence="9"/>
<dbReference type="SUPFAM" id="SSF48179">
    <property type="entry name" value="6-phosphogluconate dehydrogenase C-terminal domain-like"/>
    <property type="match status" value="1"/>
</dbReference>